<gene>
    <name evidence="2" type="ORF">ARMSODRAFT_1034551</name>
</gene>
<proteinExistence type="predicted"/>
<protein>
    <submittedName>
        <fullName evidence="2">Uncharacterized protein</fullName>
    </submittedName>
</protein>
<name>A0A2H3AHZ8_9AGAR</name>
<evidence type="ECO:0000256" key="1">
    <source>
        <dbReference type="SAM" id="Phobius"/>
    </source>
</evidence>
<sequence length="139" mass="15579">FELIAEVPHAIFTAYLGTIYSFATGLVFLSLVLAMGNRTVLSSEGADRNMSRDYTSSKYRSIPPKPGYSFRTFMMCECVWNTESYSTESGNQDIELRESGTLNISANTWNDDGTTVAFPYRLLADQRGSMPLQRICDET</sequence>
<dbReference type="EMBL" id="KZ293532">
    <property type="protein sequence ID" value="PBK58609.1"/>
    <property type="molecule type" value="Genomic_DNA"/>
</dbReference>
<keyword evidence="1" id="KW-1133">Transmembrane helix</keyword>
<organism evidence="2 3">
    <name type="scientific">Armillaria solidipes</name>
    <dbReference type="NCBI Taxonomy" id="1076256"/>
    <lineage>
        <taxon>Eukaryota</taxon>
        <taxon>Fungi</taxon>
        <taxon>Dikarya</taxon>
        <taxon>Basidiomycota</taxon>
        <taxon>Agaricomycotina</taxon>
        <taxon>Agaricomycetes</taxon>
        <taxon>Agaricomycetidae</taxon>
        <taxon>Agaricales</taxon>
        <taxon>Marasmiineae</taxon>
        <taxon>Physalacriaceae</taxon>
        <taxon>Armillaria</taxon>
    </lineage>
</organism>
<keyword evidence="1" id="KW-0812">Transmembrane</keyword>
<accession>A0A2H3AHZ8</accession>
<evidence type="ECO:0000313" key="3">
    <source>
        <dbReference type="Proteomes" id="UP000218334"/>
    </source>
</evidence>
<dbReference type="Proteomes" id="UP000218334">
    <property type="component" value="Unassembled WGS sequence"/>
</dbReference>
<evidence type="ECO:0000313" key="2">
    <source>
        <dbReference type="EMBL" id="PBK58609.1"/>
    </source>
</evidence>
<feature type="non-terminal residue" evidence="2">
    <location>
        <position position="1"/>
    </location>
</feature>
<reference evidence="3" key="1">
    <citation type="journal article" date="2017" name="Nat. Ecol. Evol.">
        <title>Genome expansion and lineage-specific genetic innovations in the forest pathogenic fungi Armillaria.</title>
        <authorList>
            <person name="Sipos G."/>
            <person name="Prasanna A.N."/>
            <person name="Walter M.C."/>
            <person name="O'Connor E."/>
            <person name="Balint B."/>
            <person name="Krizsan K."/>
            <person name="Kiss B."/>
            <person name="Hess J."/>
            <person name="Varga T."/>
            <person name="Slot J."/>
            <person name="Riley R."/>
            <person name="Boka B."/>
            <person name="Rigling D."/>
            <person name="Barry K."/>
            <person name="Lee J."/>
            <person name="Mihaltcheva S."/>
            <person name="LaButti K."/>
            <person name="Lipzen A."/>
            <person name="Waldron R."/>
            <person name="Moloney N.M."/>
            <person name="Sperisen C."/>
            <person name="Kredics L."/>
            <person name="Vagvoelgyi C."/>
            <person name="Patrignani A."/>
            <person name="Fitzpatrick D."/>
            <person name="Nagy I."/>
            <person name="Doyle S."/>
            <person name="Anderson J.B."/>
            <person name="Grigoriev I.V."/>
            <person name="Gueldener U."/>
            <person name="Muensterkoetter M."/>
            <person name="Nagy L.G."/>
        </authorList>
    </citation>
    <scope>NUCLEOTIDE SEQUENCE [LARGE SCALE GENOMIC DNA]</scope>
    <source>
        <strain evidence="3">28-4</strain>
    </source>
</reference>
<dbReference type="AlphaFoldDB" id="A0A2H3AHZ8"/>
<keyword evidence="1" id="KW-0472">Membrane</keyword>
<keyword evidence="3" id="KW-1185">Reference proteome</keyword>
<feature type="transmembrane region" description="Helical" evidence="1">
    <location>
        <begin position="12"/>
        <end position="34"/>
    </location>
</feature>